<gene>
    <name evidence="2" type="ORF">PINE0816_LOCUS7438</name>
</gene>
<organism evidence="2">
    <name type="scientific">Proboscia inermis</name>
    <dbReference type="NCBI Taxonomy" id="420281"/>
    <lineage>
        <taxon>Eukaryota</taxon>
        <taxon>Sar</taxon>
        <taxon>Stramenopiles</taxon>
        <taxon>Ochrophyta</taxon>
        <taxon>Bacillariophyta</taxon>
        <taxon>Coscinodiscophyceae</taxon>
        <taxon>Rhizosoleniophycidae</taxon>
        <taxon>Rhizosoleniales</taxon>
        <taxon>Rhizosoleniaceae</taxon>
        <taxon>Proboscia</taxon>
    </lineage>
</organism>
<dbReference type="AlphaFoldDB" id="A0A7S0C3B1"/>
<feature type="compositionally biased region" description="Basic residues" evidence="1">
    <location>
        <begin position="1"/>
        <end position="13"/>
    </location>
</feature>
<evidence type="ECO:0000256" key="1">
    <source>
        <dbReference type="SAM" id="MobiDB-lite"/>
    </source>
</evidence>
<protein>
    <submittedName>
        <fullName evidence="2">Uncharacterized protein</fullName>
    </submittedName>
</protein>
<feature type="region of interest" description="Disordered" evidence="1">
    <location>
        <begin position="43"/>
        <end position="90"/>
    </location>
</feature>
<proteinExistence type="predicted"/>
<name>A0A7S0C3B1_9STRA</name>
<sequence length="148" mass="16517">MGKSIRSKIKRSHRTEFRQTIGESAAQSFMSTTQAKMNECMNKGGMNSIAQLSKMLNPSDDDDDNNNSEGKSNNEMDIGTDIPNKSNKTLPVKVNRRSKVRIECAVGQDGAKFARKLVSKANKRGQKLNGMKAVARKPNVRFQKKKKK</sequence>
<feature type="region of interest" description="Disordered" evidence="1">
    <location>
        <begin position="1"/>
        <end position="29"/>
    </location>
</feature>
<reference evidence="2" key="1">
    <citation type="submission" date="2021-01" db="EMBL/GenBank/DDBJ databases">
        <authorList>
            <person name="Corre E."/>
            <person name="Pelletier E."/>
            <person name="Niang G."/>
            <person name="Scheremetjew M."/>
            <person name="Finn R."/>
            <person name="Kale V."/>
            <person name="Holt S."/>
            <person name="Cochrane G."/>
            <person name="Meng A."/>
            <person name="Brown T."/>
            <person name="Cohen L."/>
        </authorList>
    </citation>
    <scope>NUCLEOTIDE SEQUENCE</scope>
    <source>
        <strain evidence="2">CCAP1064/1</strain>
    </source>
</reference>
<evidence type="ECO:0000313" key="2">
    <source>
        <dbReference type="EMBL" id="CAD8411315.1"/>
    </source>
</evidence>
<accession>A0A7S0C3B1</accession>
<dbReference type="EMBL" id="HBEL01015576">
    <property type="protein sequence ID" value="CAD8411315.1"/>
    <property type="molecule type" value="Transcribed_RNA"/>
</dbReference>